<dbReference type="AlphaFoldDB" id="A0A1Z5KKR1"/>
<dbReference type="EMBL" id="BDSP01000252">
    <property type="protein sequence ID" value="GAX26869.1"/>
    <property type="molecule type" value="Genomic_DNA"/>
</dbReference>
<keyword evidence="2" id="KW-0812">Transmembrane</keyword>
<reference evidence="4 5" key="1">
    <citation type="journal article" date="2015" name="Plant Cell">
        <title>Oil accumulation by the oleaginous diatom Fistulifera solaris as revealed by the genome and transcriptome.</title>
        <authorList>
            <person name="Tanaka T."/>
            <person name="Maeda Y."/>
            <person name="Veluchamy A."/>
            <person name="Tanaka M."/>
            <person name="Abida H."/>
            <person name="Marechal E."/>
            <person name="Bowler C."/>
            <person name="Muto M."/>
            <person name="Sunaga Y."/>
            <person name="Tanaka M."/>
            <person name="Yoshino T."/>
            <person name="Taniguchi T."/>
            <person name="Fukuda Y."/>
            <person name="Nemoto M."/>
            <person name="Matsumoto M."/>
            <person name="Wong P.S."/>
            <person name="Aburatani S."/>
            <person name="Fujibuchi W."/>
        </authorList>
    </citation>
    <scope>NUCLEOTIDE SEQUENCE [LARGE SCALE GENOMIC DNA]</scope>
    <source>
        <strain evidence="4 5">JPCC DA0580</strain>
    </source>
</reference>
<evidence type="ECO:0000259" key="3">
    <source>
        <dbReference type="Pfam" id="PF03457"/>
    </source>
</evidence>
<keyword evidence="2" id="KW-0472">Membrane</keyword>
<feature type="domain" description="Helicase-associated" evidence="3">
    <location>
        <begin position="70"/>
        <end position="130"/>
    </location>
</feature>
<evidence type="ECO:0000256" key="1">
    <source>
        <dbReference type="SAM" id="MobiDB-lite"/>
    </source>
</evidence>
<sequence length="480" mass="53736">MTSVAALTDGEDRAEYFRPNKIQRTSREDGTPRPFPDRWEIQKKGMNFLTWDCFRTRKELQMNRVDTDSDQLWEKNFDKLVEYKALSGDANVPVYFKDRELVAWVEEQRKAFHNGSLPLSLLVRLQELNFVFHATDDNNKEIYVTTPEDLNILNGQNQVTTKSVSSSPDPAISLRDLRFGMSSPSIKNPYAKPLPRSTFRDPGAREWDFASRLQSTSNSQVEVSDNSSRRPPVAASSLEEASGSPKNILERLQPHPPTPEMVEHDAKNATEKASASLRDERATDEQAVLNITDDTDNISALSKDGGDEEDPFLEEASSGNILTHSFNNLCCSGSAFLVRISNIGSGVFFRLMLIMHVLRSFIAAMKHAHGKEDKGMNTKDQEDKNDGQLAGEEEENVPFEQDMAAKNSYFTNILRQGVMVLWFCLHQAGWLLVSCVTFILYALGFSAGVGIVMGYLILLGKIDVPAVNDALGVHCAMRMN</sequence>
<name>A0A1Z5KKR1_FISSO</name>
<feature type="compositionally biased region" description="Polar residues" evidence="1">
    <location>
        <begin position="212"/>
        <end position="226"/>
    </location>
</feature>
<comment type="caution">
    <text evidence="4">The sequence shown here is derived from an EMBL/GenBank/DDBJ whole genome shotgun (WGS) entry which is preliminary data.</text>
</comment>
<feature type="compositionally biased region" description="Basic and acidic residues" evidence="1">
    <location>
        <begin position="261"/>
        <end position="270"/>
    </location>
</feature>
<feature type="region of interest" description="Disordered" evidence="1">
    <location>
        <begin position="212"/>
        <end position="282"/>
    </location>
</feature>
<feature type="transmembrane region" description="Helical" evidence="2">
    <location>
        <begin position="438"/>
        <end position="458"/>
    </location>
</feature>
<dbReference type="InterPro" id="IPR005114">
    <property type="entry name" value="Helicase_assoc"/>
</dbReference>
<gene>
    <name evidence="4" type="ORF">FisN_9Lh158</name>
</gene>
<accession>A0A1Z5KKR1</accession>
<protein>
    <recommendedName>
        <fullName evidence="3">Helicase-associated domain-containing protein</fullName>
    </recommendedName>
</protein>
<keyword evidence="5" id="KW-1185">Reference proteome</keyword>
<keyword evidence="2" id="KW-1133">Transmembrane helix</keyword>
<dbReference type="Proteomes" id="UP000198406">
    <property type="component" value="Unassembled WGS sequence"/>
</dbReference>
<evidence type="ECO:0000256" key="2">
    <source>
        <dbReference type="SAM" id="Phobius"/>
    </source>
</evidence>
<proteinExistence type="predicted"/>
<feature type="region of interest" description="Disordered" evidence="1">
    <location>
        <begin position="372"/>
        <end position="396"/>
    </location>
</feature>
<evidence type="ECO:0000313" key="5">
    <source>
        <dbReference type="Proteomes" id="UP000198406"/>
    </source>
</evidence>
<evidence type="ECO:0000313" key="4">
    <source>
        <dbReference type="EMBL" id="GAX26869.1"/>
    </source>
</evidence>
<dbReference type="InParanoid" id="A0A1Z5KKR1"/>
<feature type="compositionally biased region" description="Basic and acidic residues" evidence="1">
    <location>
        <begin position="372"/>
        <end position="386"/>
    </location>
</feature>
<dbReference type="Pfam" id="PF03457">
    <property type="entry name" value="HA"/>
    <property type="match status" value="1"/>
</dbReference>
<dbReference type="Gene3D" id="6.10.140.530">
    <property type="match status" value="1"/>
</dbReference>
<organism evidence="4 5">
    <name type="scientific">Fistulifera solaris</name>
    <name type="common">Oleaginous diatom</name>
    <dbReference type="NCBI Taxonomy" id="1519565"/>
    <lineage>
        <taxon>Eukaryota</taxon>
        <taxon>Sar</taxon>
        <taxon>Stramenopiles</taxon>
        <taxon>Ochrophyta</taxon>
        <taxon>Bacillariophyta</taxon>
        <taxon>Bacillariophyceae</taxon>
        <taxon>Bacillariophycidae</taxon>
        <taxon>Naviculales</taxon>
        <taxon>Naviculaceae</taxon>
        <taxon>Fistulifera</taxon>
    </lineage>
</organism>